<dbReference type="InterPro" id="IPR036179">
    <property type="entry name" value="Ig-like_dom_sf"/>
</dbReference>
<keyword evidence="1" id="KW-0732">Signal</keyword>
<protein>
    <recommendedName>
        <fullName evidence="2">Ig-like domain-containing protein</fullName>
    </recommendedName>
</protein>
<feature type="signal peptide" evidence="1">
    <location>
        <begin position="1"/>
        <end position="19"/>
    </location>
</feature>
<dbReference type="Proteomes" id="UP001174909">
    <property type="component" value="Unassembled WGS sequence"/>
</dbReference>
<dbReference type="InterPro" id="IPR013783">
    <property type="entry name" value="Ig-like_fold"/>
</dbReference>
<dbReference type="SUPFAM" id="SSF48726">
    <property type="entry name" value="Immunoglobulin"/>
    <property type="match status" value="1"/>
</dbReference>
<feature type="chain" id="PRO_5041271779" description="Ig-like domain-containing protein" evidence="1">
    <location>
        <begin position="20"/>
        <end position="210"/>
    </location>
</feature>
<evidence type="ECO:0000256" key="1">
    <source>
        <dbReference type="SAM" id="SignalP"/>
    </source>
</evidence>
<evidence type="ECO:0000313" key="3">
    <source>
        <dbReference type="EMBL" id="CAI8018849.1"/>
    </source>
</evidence>
<dbReference type="InterPro" id="IPR007110">
    <property type="entry name" value="Ig-like_dom"/>
</dbReference>
<gene>
    <name evidence="3" type="ORF">GBAR_LOCUS11395</name>
</gene>
<organism evidence="3 4">
    <name type="scientific">Geodia barretti</name>
    <name type="common">Barrett's horny sponge</name>
    <dbReference type="NCBI Taxonomy" id="519541"/>
    <lineage>
        <taxon>Eukaryota</taxon>
        <taxon>Metazoa</taxon>
        <taxon>Porifera</taxon>
        <taxon>Demospongiae</taxon>
        <taxon>Heteroscleromorpha</taxon>
        <taxon>Tetractinellida</taxon>
        <taxon>Astrophorina</taxon>
        <taxon>Geodiidae</taxon>
        <taxon>Geodia</taxon>
    </lineage>
</organism>
<dbReference type="EMBL" id="CASHTH010001712">
    <property type="protein sequence ID" value="CAI8018849.1"/>
    <property type="molecule type" value="Genomic_DNA"/>
</dbReference>
<sequence>MISVILLMVLPLVEVTVYCQTFPYVSFMGQTLANNSYVDLGQVWSTDANSLMCHTNLATCCSSTQGPYRGDWFFPNGTRLPFSGVVYESRSAQLVQLRRNTTSNGPSGIYRCDIPTVSVHDDDTNSLAELVYVGLYPANEGSVVIAGGITFDLHSTDSLTLTCISTGGPATTVTWTRDSTTVTQGTQTVLNDPVTAQYTHTLTVTGTLGG</sequence>
<evidence type="ECO:0000259" key="2">
    <source>
        <dbReference type="PROSITE" id="PS50835"/>
    </source>
</evidence>
<dbReference type="Gene3D" id="2.60.40.10">
    <property type="entry name" value="Immunoglobulins"/>
    <property type="match status" value="1"/>
</dbReference>
<proteinExistence type="predicted"/>
<feature type="domain" description="Ig-like" evidence="2">
    <location>
        <begin position="115"/>
        <end position="210"/>
    </location>
</feature>
<comment type="caution">
    <text evidence="3">The sequence shown here is derived from an EMBL/GenBank/DDBJ whole genome shotgun (WGS) entry which is preliminary data.</text>
</comment>
<name>A0AA35WFT1_GEOBA</name>
<keyword evidence="4" id="KW-1185">Reference proteome</keyword>
<evidence type="ECO:0000313" key="4">
    <source>
        <dbReference type="Proteomes" id="UP001174909"/>
    </source>
</evidence>
<dbReference type="PROSITE" id="PS50835">
    <property type="entry name" value="IG_LIKE"/>
    <property type="match status" value="1"/>
</dbReference>
<accession>A0AA35WFT1</accession>
<dbReference type="AlphaFoldDB" id="A0AA35WFT1"/>
<feature type="non-terminal residue" evidence="3">
    <location>
        <position position="1"/>
    </location>
</feature>
<reference evidence="3" key="1">
    <citation type="submission" date="2023-03" db="EMBL/GenBank/DDBJ databases">
        <authorList>
            <person name="Steffen K."/>
            <person name="Cardenas P."/>
        </authorList>
    </citation>
    <scope>NUCLEOTIDE SEQUENCE</scope>
</reference>